<gene>
    <name evidence="2" type="ORF">IZT61_11880</name>
</gene>
<organism evidence="2 3">
    <name type="scientific">Pedobacter endophyticus</name>
    <dbReference type="NCBI Taxonomy" id="2789740"/>
    <lineage>
        <taxon>Bacteria</taxon>
        <taxon>Pseudomonadati</taxon>
        <taxon>Bacteroidota</taxon>
        <taxon>Sphingobacteriia</taxon>
        <taxon>Sphingobacteriales</taxon>
        <taxon>Sphingobacteriaceae</taxon>
        <taxon>Pedobacter</taxon>
    </lineage>
</organism>
<proteinExistence type="predicted"/>
<dbReference type="KEGG" id="pex:IZT61_11880"/>
<keyword evidence="1" id="KW-0472">Membrane</keyword>
<dbReference type="RefSeq" id="WP_196097123.1">
    <property type="nucleotide sequence ID" value="NZ_CP064939.1"/>
</dbReference>
<dbReference type="AlphaFoldDB" id="A0A7U3Q3C7"/>
<feature type="transmembrane region" description="Helical" evidence="1">
    <location>
        <begin position="12"/>
        <end position="30"/>
    </location>
</feature>
<dbReference type="Proteomes" id="UP000594759">
    <property type="component" value="Chromosome"/>
</dbReference>
<keyword evidence="1" id="KW-1133">Transmembrane helix</keyword>
<keyword evidence="1" id="KW-0812">Transmembrane</keyword>
<dbReference type="EMBL" id="CP064939">
    <property type="protein sequence ID" value="QPH37810.1"/>
    <property type="molecule type" value="Genomic_DNA"/>
</dbReference>
<protein>
    <submittedName>
        <fullName evidence="2">Uncharacterized protein</fullName>
    </submittedName>
</protein>
<accession>A0A7U3Q3C7</accession>
<evidence type="ECO:0000256" key="1">
    <source>
        <dbReference type="SAM" id="Phobius"/>
    </source>
</evidence>
<evidence type="ECO:0000313" key="2">
    <source>
        <dbReference type="EMBL" id="QPH37810.1"/>
    </source>
</evidence>
<evidence type="ECO:0000313" key="3">
    <source>
        <dbReference type="Proteomes" id="UP000594759"/>
    </source>
</evidence>
<keyword evidence="3" id="KW-1185">Reference proteome</keyword>
<name>A0A7U3Q3C7_9SPHI</name>
<reference evidence="2 3" key="1">
    <citation type="submission" date="2020-11" db="EMBL/GenBank/DDBJ databases">
        <title>Pedobacter endophytica, an endophytic bacteria isolated form Carex pumila.</title>
        <authorList>
            <person name="Peng Y."/>
            <person name="Jiang L."/>
            <person name="Lee J."/>
        </authorList>
    </citation>
    <scope>NUCLEOTIDE SEQUENCE [LARGE SCALE GENOMIC DNA]</scope>
    <source>
        <strain evidence="2 3">JBR3-12</strain>
    </source>
</reference>
<sequence length="110" mass="12545">MKKHGQNIKKYLSAFMLIVFAVALTPWSVLHHHHQAPVVEKEANCKHVSHVQTHGDTCLICKASFEKNYVQVHQIYRVFLCAKVLLKKELAVKSIYTELLRTSLRGPPVA</sequence>